<dbReference type="Gene3D" id="1.20.120.530">
    <property type="entry name" value="GntR ligand-binding domain-like"/>
    <property type="match status" value="1"/>
</dbReference>
<dbReference type="Pfam" id="PF00392">
    <property type="entry name" value="GntR"/>
    <property type="match status" value="1"/>
</dbReference>
<dbReference type="SMART" id="SM00895">
    <property type="entry name" value="FCD"/>
    <property type="match status" value="1"/>
</dbReference>
<dbReference type="InterPro" id="IPR011711">
    <property type="entry name" value="GntR_C"/>
</dbReference>
<dbReference type="PANTHER" id="PTHR43537:SF45">
    <property type="entry name" value="GNTR FAMILY REGULATORY PROTEIN"/>
    <property type="match status" value="1"/>
</dbReference>
<dbReference type="InterPro" id="IPR036390">
    <property type="entry name" value="WH_DNA-bd_sf"/>
</dbReference>
<dbReference type="SUPFAM" id="SSF48008">
    <property type="entry name" value="GntR ligand-binding domain-like"/>
    <property type="match status" value="1"/>
</dbReference>
<evidence type="ECO:0000259" key="4">
    <source>
        <dbReference type="PROSITE" id="PS50949"/>
    </source>
</evidence>
<keyword evidence="2" id="KW-0238">DNA-binding</keyword>
<name>A0A839IMF0_9GAMM</name>
<feature type="domain" description="HTH gntR-type" evidence="4">
    <location>
        <begin position="13"/>
        <end position="80"/>
    </location>
</feature>
<proteinExistence type="predicted"/>
<dbReference type="GO" id="GO:0003700">
    <property type="term" value="F:DNA-binding transcription factor activity"/>
    <property type="evidence" value="ECO:0007669"/>
    <property type="project" value="InterPro"/>
</dbReference>
<dbReference type="Pfam" id="PF07729">
    <property type="entry name" value="FCD"/>
    <property type="match status" value="1"/>
</dbReference>
<evidence type="ECO:0000313" key="5">
    <source>
        <dbReference type="EMBL" id="MBB1486583.1"/>
    </source>
</evidence>
<dbReference type="PROSITE" id="PS50949">
    <property type="entry name" value="HTH_GNTR"/>
    <property type="match status" value="1"/>
</dbReference>
<dbReference type="InterPro" id="IPR000524">
    <property type="entry name" value="Tscrpt_reg_HTH_GntR"/>
</dbReference>
<accession>A0A839IMF0</accession>
<comment type="caution">
    <text evidence="5">The sequence shown here is derived from an EMBL/GenBank/DDBJ whole genome shotgun (WGS) entry which is preliminary data.</text>
</comment>
<dbReference type="InterPro" id="IPR036388">
    <property type="entry name" value="WH-like_DNA-bd_sf"/>
</dbReference>
<dbReference type="InterPro" id="IPR008920">
    <property type="entry name" value="TF_FadR/GntR_C"/>
</dbReference>
<dbReference type="SUPFAM" id="SSF46785">
    <property type="entry name" value="Winged helix' DNA-binding domain"/>
    <property type="match status" value="1"/>
</dbReference>
<organism evidence="5 6">
    <name type="scientific">Oceanospirillum sediminis</name>
    <dbReference type="NCBI Taxonomy" id="2760088"/>
    <lineage>
        <taxon>Bacteria</taxon>
        <taxon>Pseudomonadati</taxon>
        <taxon>Pseudomonadota</taxon>
        <taxon>Gammaproteobacteria</taxon>
        <taxon>Oceanospirillales</taxon>
        <taxon>Oceanospirillaceae</taxon>
        <taxon>Oceanospirillum</taxon>
    </lineage>
</organism>
<sequence length="302" mass="34232">MSTQKDENLRSINPLQAELSHQLIALFIREGLTTGSALSERELAEKLSVSRSPIRAALKLLEHFQVVEPRPGGGMRLAMDSPALMRVEMTLPESPQDQLYVQIGQDRVQGQLEEHVTEADLLRRYDVPKALLTKVLTQLVSEGLLQKAQGKGWLFTRLIGCVESNKDSYELRRIIEPAAIRSAGFQPEPERFQACLAMHKQLVDGLVFETPHHALLNINAGFHQMLADFSGNRYFSEIIRQHNRMRRFTESGAVLYPERMLQSCQEHLDILEQIEARDFEWAATLMERHLGISSKGQLGVPE</sequence>
<dbReference type="RefSeq" id="WP_028299664.1">
    <property type="nucleotide sequence ID" value="NZ_JACJFM010000008.1"/>
</dbReference>
<reference evidence="5 6" key="1">
    <citation type="submission" date="2020-08" db="EMBL/GenBank/DDBJ databases">
        <title>Oceanospirillum sp. nov. isolated from marine sediment.</title>
        <authorList>
            <person name="Ji X."/>
        </authorList>
    </citation>
    <scope>NUCLEOTIDE SEQUENCE [LARGE SCALE GENOMIC DNA]</scope>
    <source>
        <strain evidence="5 6">D5</strain>
    </source>
</reference>
<dbReference type="SMART" id="SM00345">
    <property type="entry name" value="HTH_GNTR"/>
    <property type="match status" value="2"/>
</dbReference>
<dbReference type="AlphaFoldDB" id="A0A839IMF0"/>
<keyword evidence="6" id="KW-1185">Reference proteome</keyword>
<dbReference type="Proteomes" id="UP000565262">
    <property type="component" value="Unassembled WGS sequence"/>
</dbReference>
<gene>
    <name evidence="5" type="ORF">H4O21_08170</name>
</gene>
<dbReference type="EMBL" id="JACJFM010000008">
    <property type="protein sequence ID" value="MBB1486583.1"/>
    <property type="molecule type" value="Genomic_DNA"/>
</dbReference>
<evidence type="ECO:0000256" key="1">
    <source>
        <dbReference type="ARBA" id="ARBA00023015"/>
    </source>
</evidence>
<dbReference type="PANTHER" id="PTHR43537">
    <property type="entry name" value="TRANSCRIPTIONAL REGULATOR, GNTR FAMILY"/>
    <property type="match status" value="1"/>
</dbReference>
<evidence type="ECO:0000256" key="2">
    <source>
        <dbReference type="ARBA" id="ARBA00023125"/>
    </source>
</evidence>
<evidence type="ECO:0000313" key="6">
    <source>
        <dbReference type="Proteomes" id="UP000565262"/>
    </source>
</evidence>
<protein>
    <submittedName>
        <fullName evidence="5">GntR family transcriptional regulator</fullName>
    </submittedName>
</protein>
<keyword evidence="3" id="KW-0804">Transcription</keyword>
<dbReference type="Gene3D" id="1.10.10.10">
    <property type="entry name" value="Winged helix-like DNA-binding domain superfamily/Winged helix DNA-binding domain"/>
    <property type="match status" value="2"/>
</dbReference>
<keyword evidence="1" id="KW-0805">Transcription regulation</keyword>
<evidence type="ECO:0000256" key="3">
    <source>
        <dbReference type="ARBA" id="ARBA00023163"/>
    </source>
</evidence>
<dbReference type="GO" id="GO:0003677">
    <property type="term" value="F:DNA binding"/>
    <property type="evidence" value="ECO:0007669"/>
    <property type="project" value="UniProtKB-KW"/>
</dbReference>